<keyword evidence="6" id="KW-0378">Hydrolase</keyword>
<dbReference type="GO" id="GO:0005634">
    <property type="term" value="C:nucleus"/>
    <property type="evidence" value="ECO:0007669"/>
    <property type="project" value="UniProtKB-SubCell"/>
</dbReference>
<sequence>MSGKCLELKKEISALKKQMDEVQADRDNLRSEIRNLRSELQSRGAGRGNESGKTVKAKSRDSPVPEPSNINACEDNTLPPAFRPPLRGISKRMPEDSSVHKRLVDRDGRIVVLSIITKDSGITVRLNEDFEDWVRVRSGPESRSVASVARPPRVRTQKTNSAVIMIRCEEGGPTYAEIMGEARSGISLKELDIADTRVRKAQIGDLIARVYEEESISLVAVSEPHSAVDGQWIFSLDNPPTAALSWQYSRVDVLCSPLFKRRGFAAVEWGCPNNAGSTYYNYKNFYSVVLLAICDAHYIFSFVDIGACERRSDGGIFGNSAVGKNFNAGRMNVPKQSAVTGERILPYCLVGDEAFPLKPYLLRPYPGKNGLTLEQDIFNYRLRRFIENAFGILVSQWRIFRKPIIAKPENAKLMVQATICLYNWLRKDDIGKNCYVLAGMVDEIHASDPNTFIPGTWRGIIEDGCAFQDIGNCGSNNSARNCIQIRDEFCDYFFNEGAVP</sequence>
<dbReference type="STRING" id="64791.A0A151WN52"/>
<dbReference type="PANTHER" id="PTHR22930">
    <property type="match status" value="1"/>
</dbReference>
<dbReference type="GO" id="GO:0004518">
    <property type="term" value="F:nuclease activity"/>
    <property type="evidence" value="ECO:0007669"/>
    <property type="project" value="UniProtKB-KW"/>
</dbReference>
<dbReference type="GO" id="GO:0046872">
    <property type="term" value="F:metal ion binding"/>
    <property type="evidence" value="ECO:0007669"/>
    <property type="project" value="UniProtKB-KW"/>
</dbReference>
<comment type="subcellular location">
    <subcellularLocation>
        <location evidence="2">Nucleus</location>
    </subcellularLocation>
</comment>
<evidence type="ECO:0000256" key="2">
    <source>
        <dbReference type="ARBA" id="ARBA00004123"/>
    </source>
</evidence>
<dbReference type="GO" id="GO:0016787">
    <property type="term" value="F:hydrolase activity"/>
    <property type="evidence" value="ECO:0007669"/>
    <property type="project" value="UniProtKB-KW"/>
</dbReference>
<accession>A0A151WN52</accession>
<evidence type="ECO:0000313" key="11">
    <source>
        <dbReference type="Proteomes" id="UP000075809"/>
    </source>
</evidence>
<comment type="cofactor">
    <cofactor evidence="1">
        <name>a divalent metal cation</name>
        <dbReference type="ChEBI" id="CHEBI:60240"/>
    </cofactor>
</comment>
<protein>
    <recommendedName>
        <fullName evidence="9">DDE Tnp4 domain-containing protein</fullName>
    </recommendedName>
</protein>
<evidence type="ECO:0000256" key="8">
    <source>
        <dbReference type="SAM" id="MobiDB-lite"/>
    </source>
</evidence>
<keyword evidence="7" id="KW-0539">Nucleus</keyword>
<keyword evidence="5" id="KW-0479">Metal-binding</keyword>
<name>A0A151WN52_9HYME</name>
<dbReference type="PANTHER" id="PTHR22930:SF258">
    <property type="entry name" value="PROTEIN ALP1-LIKE ISOFORM X1"/>
    <property type="match status" value="1"/>
</dbReference>
<feature type="region of interest" description="Disordered" evidence="8">
    <location>
        <begin position="33"/>
        <end position="79"/>
    </location>
</feature>
<evidence type="ECO:0000256" key="3">
    <source>
        <dbReference type="ARBA" id="ARBA00006958"/>
    </source>
</evidence>
<dbReference type="EMBL" id="KQ982925">
    <property type="protein sequence ID" value="KYQ49238.1"/>
    <property type="molecule type" value="Genomic_DNA"/>
</dbReference>
<comment type="similarity">
    <text evidence="3">Belongs to the HARBI1 family.</text>
</comment>
<evidence type="ECO:0000259" key="9">
    <source>
        <dbReference type="Pfam" id="PF13359"/>
    </source>
</evidence>
<dbReference type="InterPro" id="IPR045249">
    <property type="entry name" value="HARBI1-like"/>
</dbReference>
<evidence type="ECO:0000313" key="10">
    <source>
        <dbReference type="EMBL" id="KYQ49238.1"/>
    </source>
</evidence>
<evidence type="ECO:0000256" key="7">
    <source>
        <dbReference type="ARBA" id="ARBA00023242"/>
    </source>
</evidence>
<reference evidence="10 11" key="1">
    <citation type="submission" date="2015-09" db="EMBL/GenBank/DDBJ databases">
        <title>Trachymyrmex zeteki WGS genome.</title>
        <authorList>
            <person name="Nygaard S."/>
            <person name="Hu H."/>
            <person name="Boomsma J."/>
            <person name="Zhang G."/>
        </authorList>
    </citation>
    <scope>NUCLEOTIDE SEQUENCE [LARGE SCALE GENOMIC DNA]</scope>
    <source>
        <strain evidence="10">Tzet28-1</strain>
        <tissue evidence="10">Whole body</tissue>
    </source>
</reference>
<dbReference type="Pfam" id="PF13359">
    <property type="entry name" value="DDE_Tnp_4"/>
    <property type="match status" value="1"/>
</dbReference>
<keyword evidence="4" id="KW-0540">Nuclease</keyword>
<evidence type="ECO:0000256" key="4">
    <source>
        <dbReference type="ARBA" id="ARBA00022722"/>
    </source>
</evidence>
<organism evidence="10 11">
    <name type="scientific">Mycetomoellerius zeteki</name>
    <dbReference type="NCBI Taxonomy" id="64791"/>
    <lineage>
        <taxon>Eukaryota</taxon>
        <taxon>Metazoa</taxon>
        <taxon>Ecdysozoa</taxon>
        <taxon>Arthropoda</taxon>
        <taxon>Hexapoda</taxon>
        <taxon>Insecta</taxon>
        <taxon>Pterygota</taxon>
        <taxon>Neoptera</taxon>
        <taxon>Endopterygota</taxon>
        <taxon>Hymenoptera</taxon>
        <taxon>Apocrita</taxon>
        <taxon>Aculeata</taxon>
        <taxon>Formicoidea</taxon>
        <taxon>Formicidae</taxon>
        <taxon>Myrmicinae</taxon>
        <taxon>Mycetomoellerius</taxon>
    </lineage>
</organism>
<dbReference type="InterPro" id="IPR027806">
    <property type="entry name" value="HARBI1_dom"/>
</dbReference>
<proteinExistence type="inferred from homology"/>
<keyword evidence="11" id="KW-1185">Reference proteome</keyword>
<evidence type="ECO:0000256" key="1">
    <source>
        <dbReference type="ARBA" id="ARBA00001968"/>
    </source>
</evidence>
<feature type="domain" description="DDE Tnp4" evidence="9">
    <location>
        <begin position="273"/>
        <end position="423"/>
    </location>
</feature>
<dbReference type="AlphaFoldDB" id="A0A151WN52"/>
<gene>
    <name evidence="10" type="ORF">ALC60_11695</name>
</gene>
<evidence type="ECO:0000256" key="5">
    <source>
        <dbReference type="ARBA" id="ARBA00022723"/>
    </source>
</evidence>
<dbReference type="Proteomes" id="UP000075809">
    <property type="component" value="Unassembled WGS sequence"/>
</dbReference>
<evidence type="ECO:0000256" key="6">
    <source>
        <dbReference type="ARBA" id="ARBA00022801"/>
    </source>
</evidence>